<dbReference type="GO" id="GO:0003684">
    <property type="term" value="F:damaged DNA binding"/>
    <property type="evidence" value="ECO:0007669"/>
    <property type="project" value="TreeGrafter"/>
</dbReference>
<dbReference type="PANTHER" id="PTHR19306:SF6">
    <property type="entry name" value="STRUCTURAL MAINTENANCE OF CHROMOSOMES PROTEIN 6"/>
    <property type="match status" value="1"/>
</dbReference>
<keyword evidence="9" id="KW-0233">DNA recombination</keyword>
<evidence type="ECO:0000256" key="6">
    <source>
        <dbReference type="ARBA" id="ARBA00022763"/>
    </source>
</evidence>
<dbReference type="InterPro" id="IPR027417">
    <property type="entry name" value="P-loop_NTPase"/>
</dbReference>
<keyword evidence="6" id="KW-0227">DNA damage</keyword>
<protein>
    <recommendedName>
        <fullName evidence="14">RecF/RecN/SMC N-terminal domain-containing protein</fullName>
    </recommendedName>
</protein>
<keyword evidence="11" id="KW-0539">Nucleus</keyword>
<dbReference type="GO" id="GO:0035861">
    <property type="term" value="C:site of double-strand break"/>
    <property type="evidence" value="ECO:0007669"/>
    <property type="project" value="TreeGrafter"/>
</dbReference>
<accession>A0A085N6L5</accession>
<proteinExistence type="inferred from homology"/>
<evidence type="ECO:0000256" key="8">
    <source>
        <dbReference type="ARBA" id="ARBA00023054"/>
    </source>
</evidence>
<keyword evidence="8 12" id="KW-0175">Coiled coil</keyword>
<organism evidence="15">
    <name type="scientific">Trichuris suis</name>
    <name type="common">pig whipworm</name>
    <dbReference type="NCBI Taxonomy" id="68888"/>
    <lineage>
        <taxon>Eukaryota</taxon>
        <taxon>Metazoa</taxon>
        <taxon>Ecdysozoa</taxon>
        <taxon>Nematoda</taxon>
        <taxon>Enoplea</taxon>
        <taxon>Dorylaimia</taxon>
        <taxon>Trichinellida</taxon>
        <taxon>Trichuridae</taxon>
        <taxon>Trichuris</taxon>
    </lineage>
</organism>
<dbReference type="Pfam" id="PF02463">
    <property type="entry name" value="SMC_N"/>
    <property type="match status" value="1"/>
</dbReference>
<evidence type="ECO:0000256" key="7">
    <source>
        <dbReference type="ARBA" id="ARBA00022840"/>
    </source>
</evidence>
<comment type="subcellular location">
    <subcellularLocation>
        <location evidence="2">Chromosome</location>
    </subcellularLocation>
    <subcellularLocation>
        <location evidence="1">Nucleus</location>
    </subcellularLocation>
</comment>
<feature type="coiled-coil region" evidence="12">
    <location>
        <begin position="726"/>
        <end position="837"/>
    </location>
</feature>
<dbReference type="GO" id="GO:0003697">
    <property type="term" value="F:single-stranded DNA binding"/>
    <property type="evidence" value="ECO:0007669"/>
    <property type="project" value="TreeGrafter"/>
</dbReference>
<gene>
    <name evidence="15" type="ORF">M514_00706</name>
</gene>
<dbReference type="Gene3D" id="3.40.50.300">
    <property type="entry name" value="P-loop containing nucleotide triphosphate hydrolases"/>
    <property type="match status" value="2"/>
</dbReference>
<feature type="region of interest" description="Disordered" evidence="13">
    <location>
        <begin position="373"/>
        <end position="394"/>
    </location>
</feature>
<evidence type="ECO:0000256" key="5">
    <source>
        <dbReference type="ARBA" id="ARBA00022741"/>
    </source>
</evidence>
<dbReference type="EMBL" id="KL367544">
    <property type="protein sequence ID" value="KFD65111.1"/>
    <property type="molecule type" value="Genomic_DNA"/>
</dbReference>
<keyword evidence="10" id="KW-0234">DNA repair</keyword>
<keyword evidence="7" id="KW-0067">ATP-binding</keyword>
<sequence>MDSTEGIGSTTSYGYIKAVTLRNFMCHEELSLTFTDKLNFVIGRNGSGKSAVLCAIILGLGGKACFANRAHLAADYIRYGHNSADIVVTLCNEGPCAYLPEKYGKEIIVHRRLHRSYSSRYELKSADGRLVSTKAADVNAILRHFNIQVQNPACILTQDHSRNFLHALNSRSLYQFYMESTQLAGIKLDLVGSHESTEEARKTMEYKRQASILLSNCFIRHLYPFLQGMEMSKTLVSQMEEKLKQLELKQEAEMMLDKVEKELRWALVEHHELEVKHATDAINDKQQEVSARAANFKAKKASLKQLGIEAAGYRNEVNACEQMVRGYEVDIEKCNMEAEGKRSEIAQKKAVLASLKTEAVRVSEQIERYEEKMKDVQGRNHSADGGDKHTPKQRRDYDALQLDVKALMQAIHVADRDILQMTNSVSNLERSLQEKRTELGRVHELIRANNLKVSSLRSSADDRLARFGVKERNLAVMVHGKHKKLFSKEPRGPIGSLITVLDSQWNRAVECCLGSLLNSYVCDNFKDANILRGLASNIGIAPESLDIIVVEFGNEQPYRLPDSLRNSSYCTVLSVVKCDDAVVQNVLIDKRGIEKTALFADESTMVKVMRNSRVFALAFSADGDQCITRPCFRKYRPPLRRAYLLTSSNEDAIKQLNDECKELAANKETVQKEIDSLNNRMAELRDELSARKTDMEELRKSLGVKQARINAMRTAQAESSDFERDLSLFERQVGELKKKLASVKAQQTEQETQIAHAEGQMNQLRSAFEQMEQNRLQTVKRQKEAAEKLSMAEFSLHLAAEELEALTKEIKDAKVELERLESERKACGRRLKNAMTEAQETSPVRVSVQRPIEEVKRHLEQLQLAVGVPVESEYTMEELVVELDISRAKLSSITGEYKEACSTLEDLSRQLENRDQFFLSLRRKVDTSMEDIFKSYITLRYKDSGLIIDHEKQLLEIYINGSSQGTTSTQFKSLRSFSGGERSFATICLLLSLWEITDLPFRCLDEFDVFMDMVNRDTAINMLIDYAGQPKNLHRQFIFFSPLHVRYAGEKTVNIFRILTLVIPCELALSRCPGLCTSSAAKKKSMRYCVEYLEYGFIPAPHDHLLPLCLICKATFSNENMKPCKMKKHLISLRPEKKDKHN</sequence>
<feature type="coiled-coil region" evidence="12">
    <location>
        <begin position="229"/>
        <end position="288"/>
    </location>
</feature>
<dbReference type="InterPro" id="IPR036277">
    <property type="entry name" value="SMC_hinge_sf"/>
</dbReference>
<evidence type="ECO:0000256" key="12">
    <source>
        <dbReference type="SAM" id="Coils"/>
    </source>
</evidence>
<evidence type="ECO:0000256" key="2">
    <source>
        <dbReference type="ARBA" id="ARBA00004286"/>
    </source>
</evidence>
<evidence type="ECO:0000256" key="3">
    <source>
        <dbReference type="ARBA" id="ARBA00006793"/>
    </source>
</evidence>
<dbReference type="Gene3D" id="1.10.287.1490">
    <property type="match status" value="2"/>
</dbReference>
<evidence type="ECO:0000256" key="9">
    <source>
        <dbReference type="ARBA" id="ARBA00023172"/>
    </source>
</evidence>
<name>A0A085N6L5_9BILA</name>
<feature type="coiled-coil region" evidence="12">
    <location>
        <begin position="653"/>
        <end position="701"/>
    </location>
</feature>
<dbReference type="GO" id="GO:0030915">
    <property type="term" value="C:Smc5-Smc6 complex"/>
    <property type="evidence" value="ECO:0007669"/>
    <property type="project" value="TreeGrafter"/>
</dbReference>
<dbReference type="SUPFAM" id="SSF75553">
    <property type="entry name" value="Smc hinge domain"/>
    <property type="match status" value="1"/>
</dbReference>
<evidence type="ECO:0000313" key="15">
    <source>
        <dbReference type="EMBL" id="KFD65111.1"/>
    </source>
</evidence>
<dbReference type="Proteomes" id="UP000030758">
    <property type="component" value="Unassembled WGS sequence"/>
</dbReference>
<dbReference type="GO" id="GO:0051276">
    <property type="term" value="P:chromosome organization"/>
    <property type="evidence" value="ECO:0007669"/>
    <property type="project" value="InterPro"/>
</dbReference>
<evidence type="ECO:0000256" key="13">
    <source>
        <dbReference type="SAM" id="MobiDB-lite"/>
    </source>
</evidence>
<dbReference type="SUPFAM" id="SSF57997">
    <property type="entry name" value="Tropomyosin"/>
    <property type="match status" value="1"/>
</dbReference>
<keyword evidence="4" id="KW-0158">Chromosome</keyword>
<dbReference type="PANTHER" id="PTHR19306">
    <property type="entry name" value="STRUCTURAL MAINTENANCE OF CHROMOSOMES 5,6 SMC5, SMC6"/>
    <property type="match status" value="1"/>
</dbReference>
<dbReference type="GO" id="GO:0005524">
    <property type="term" value="F:ATP binding"/>
    <property type="evidence" value="ECO:0007669"/>
    <property type="project" value="UniProtKB-KW"/>
</dbReference>
<reference evidence="15" key="1">
    <citation type="journal article" date="2014" name="Nat. Genet.">
        <title>Genome and transcriptome of the porcine whipworm Trichuris suis.</title>
        <authorList>
            <person name="Jex A.R."/>
            <person name="Nejsum P."/>
            <person name="Schwarz E.M."/>
            <person name="Hu L."/>
            <person name="Young N.D."/>
            <person name="Hall R.S."/>
            <person name="Korhonen P.K."/>
            <person name="Liao S."/>
            <person name="Thamsborg S."/>
            <person name="Xia J."/>
            <person name="Xu P."/>
            <person name="Wang S."/>
            <person name="Scheerlinck J.P."/>
            <person name="Hofmann A."/>
            <person name="Sternberg P.W."/>
            <person name="Wang J."/>
            <person name="Gasser R.B."/>
        </authorList>
    </citation>
    <scope>NUCLEOTIDE SEQUENCE [LARGE SCALE GENOMIC DNA]</scope>
    <source>
        <strain evidence="15">DCEP-RM93F</strain>
    </source>
</reference>
<dbReference type="GO" id="GO:0005634">
    <property type="term" value="C:nucleus"/>
    <property type="evidence" value="ECO:0007669"/>
    <property type="project" value="UniProtKB-SubCell"/>
</dbReference>
<dbReference type="GO" id="GO:0000724">
    <property type="term" value="P:double-strand break repair via homologous recombination"/>
    <property type="evidence" value="ECO:0007669"/>
    <property type="project" value="TreeGrafter"/>
</dbReference>
<evidence type="ECO:0000256" key="4">
    <source>
        <dbReference type="ARBA" id="ARBA00022454"/>
    </source>
</evidence>
<dbReference type="AlphaFoldDB" id="A0A085N6L5"/>
<dbReference type="SUPFAM" id="SSF52540">
    <property type="entry name" value="P-loop containing nucleoside triphosphate hydrolases"/>
    <property type="match status" value="2"/>
</dbReference>
<evidence type="ECO:0000256" key="11">
    <source>
        <dbReference type="ARBA" id="ARBA00023242"/>
    </source>
</evidence>
<comment type="similarity">
    <text evidence="3">Belongs to the SMC family. SMC6 subfamily.</text>
</comment>
<feature type="non-terminal residue" evidence="15">
    <location>
        <position position="1142"/>
    </location>
</feature>
<dbReference type="InterPro" id="IPR003395">
    <property type="entry name" value="RecF/RecN/SMC_N"/>
</dbReference>
<feature type="domain" description="RecF/RecN/SMC N-terminal" evidence="14">
    <location>
        <begin position="15"/>
        <end position="1024"/>
    </location>
</feature>
<evidence type="ECO:0000256" key="1">
    <source>
        <dbReference type="ARBA" id="ARBA00004123"/>
    </source>
</evidence>
<evidence type="ECO:0000256" key="10">
    <source>
        <dbReference type="ARBA" id="ARBA00023204"/>
    </source>
</evidence>
<evidence type="ECO:0000259" key="14">
    <source>
        <dbReference type="Pfam" id="PF02463"/>
    </source>
</evidence>
<keyword evidence="5" id="KW-0547">Nucleotide-binding</keyword>